<dbReference type="SUPFAM" id="SSF52540">
    <property type="entry name" value="P-loop containing nucleoside triphosphate hydrolases"/>
    <property type="match status" value="1"/>
</dbReference>
<dbReference type="AlphaFoldDB" id="A0A1G7Q1C3"/>
<dbReference type="Gene3D" id="3.30.450.40">
    <property type="match status" value="1"/>
</dbReference>
<dbReference type="FunFam" id="3.40.50.300:FF:000006">
    <property type="entry name" value="DNA-binding transcriptional regulator NtrC"/>
    <property type="match status" value="1"/>
</dbReference>
<dbReference type="Proteomes" id="UP000183404">
    <property type="component" value="Unassembled WGS sequence"/>
</dbReference>
<name>A0A1G7Q1C3_THETY</name>
<dbReference type="EMBL" id="FNBS01000031">
    <property type="protein sequence ID" value="SDF92294.1"/>
    <property type="molecule type" value="Genomic_DNA"/>
</dbReference>
<dbReference type="InterPro" id="IPR025943">
    <property type="entry name" value="Sigma_54_int_dom_ATP-bd_2"/>
</dbReference>
<dbReference type="Pfam" id="PF02954">
    <property type="entry name" value="HTH_8"/>
    <property type="match status" value="1"/>
</dbReference>
<dbReference type="SUPFAM" id="SSF46689">
    <property type="entry name" value="Homeodomain-like"/>
    <property type="match status" value="1"/>
</dbReference>
<dbReference type="InterPro" id="IPR002078">
    <property type="entry name" value="Sigma_54_int"/>
</dbReference>
<dbReference type="PROSITE" id="PS00688">
    <property type="entry name" value="SIGMA54_INTERACT_3"/>
    <property type="match status" value="1"/>
</dbReference>
<dbReference type="InterPro" id="IPR000014">
    <property type="entry name" value="PAS"/>
</dbReference>
<dbReference type="CDD" id="cd00009">
    <property type="entry name" value="AAA"/>
    <property type="match status" value="1"/>
</dbReference>
<dbReference type="InterPro" id="IPR002197">
    <property type="entry name" value="HTH_Fis"/>
</dbReference>
<dbReference type="InterPro" id="IPR058031">
    <property type="entry name" value="AAA_lid_NorR"/>
</dbReference>
<dbReference type="InterPro" id="IPR003018">
    <property type="entry name" value="GAF"/>
</dbReference>
<evidence type="ECO:0000259" key="6">
    <source>
        <dbReference type="PROSITE" id="PS50045"/>
    </source>
</evidence>
<feature type="domain" description="PAS" evidence="7">
    <location>
        <begin position="207"/>
        <end position="259"/>
    </location>
</feature>
<evidence type="ECO:0000256" key="4">
    <source>
        <dbReference type="ARBA" id="ARBA00023125"/>
    </source>
</evidence>
<proteinExistence type="predicted"/>
<dbReference type="Pfam" id="PF00158">
    <property type="entry name" value="Sigma54_activat"/>
    <property type="match status" value="1"/>
</dbReference>
<sequence length="655" mass="74418">MKDFISFMERAWWRYVNEGVITEGVKEEVRESWELCKFYGVDPFGGVGEILDEDNMKIRLRQNEDLISVAHPIMENVYKQVTGSGFLFVLVDRDGYLIDRIGDDSIMGETRKLNFVEGALWTEEAVGTNAIALALRLNKPIQLVGAEHYCITHHIATCSAAPIHDENGNIIGCLDMTGLKEDAHPHNLGIVLAGACSIEKQLALIKSHKLIDATFDSIHEGMLIMDHNFVVQRVNEIALKILNISKKEIIGMHIQSILEDVDIIEDILSQTEPYYDVECVFYGRNQKIPCRINAVPIVANRKIIGTVITFREEKYVRNVVNKLAGFKASYTFEDIITNDENMKKIIETAKKAARSDCNILIEGESGTGKELFAQAIHNYSKRSKGPFIAVNCASIPRELVESELFGYERGAFTGANKEGKPGKFELADNGTIFLDEIGELPYEVQSKLLRVLDNHKIVRVGGTEEKKLNVRVIAATNRNLSEEVNKKNFRNDLYYRINVIKINIPPLRERKGDVELLAKVFVERLNRYNALSVSDYKVLSESFIERLMNYNWPGNVRELQNVIDRAYYLTEGKVIIEEYFPENISENSNAQQENNTTVFPIEVIEEKNIREALKIAKGNILKAAEMLNLSRATIYRKIKKYNISVKELLSQIETK</sequence>
<dbReference type="Gene3D" id="1.10.8.60">
    <property type="match status" value="1"/>
</dbReference>
<protein>
    <submittedName>
        <fullName evidence="8">Transcriptional regulator of acetoin/glycerol metabolism</fullName>
    </submittedName>
</protein>
<reference evidence="8 9" key="1">
    <citation type="submission" date="2016-10" db="EMBL/GenBank/DDBJ databases">
        <authorList>
            <person name="de Groot N.N."/>
        </authorList>
    </citation>
    <scope>NUCLEOTIDE SEQUENCE [LARGE SCALE GENOMIC DNA]</scope>
    <source>
        <strain evidence="8 9">DSM 569</strain>
    </source>
</reference>
<dbReference type="PANTHER" id="PTHR32071">
    <property type="entry name" value="TRANSCRIPTIONAL REGULATORY PROTEIN"/>
    <property type="match status" value="1"/>
</dbReference>
<dbReference type="Gene3D" id="1.10.10.60">
    <property type="entry name" value="Homeodomain-like"/>
    <property type="match status" value="1"/>
</dbReference>
<dbReference type="InterPro" id="IPR003593">
    <property type="entry name" value="AAA+_ATPase"/>
</dbReference>
<gene>
    <name evidence="8" type="ORF">SAMN04244560_01473</name>
</gene>
<keyword evidence="2" id="KW-0067">ATP-binding</keyword>
<dbReference type="Pfam" id="PF00989">
    <property type="entry name" value="PAS"/>
    <property type="match status" value="1"/>
</dbReference>
<dbReference type="SMART" id="SM00091">
    <property type="entry name" value="PAS"/>
    <property type="match status" value="1"/>
</dbReference>
<dbReference type="Gene3D" id="3.40.50.300">
    <property type="entry name" value="P-loop containing nucleotide triphosphate hydrolases"/>
    <property type="match status" value="1"/>
</dbReference>
<evidence type="ECO:0000256" key="2">
    <source>
        <dbReference type="ARBA" id="ARBA00022840"/>
    </source>
</evidence>
<dbReference type="SUPFAM" id="SSF55785">
    <property type="entry name" value="PYP-like sensor domain (PAS domain)"/>
    <property type="match status" value="1"/>
</dbReference>
<organism evidence="8 9">
    <name type="scientific">Thermoanaerobacter thermohydrosulfuricus</name>
    <name type="common">Clostridium thermohydrosulfuricum</name>
    <dbReference type="NCBI Taxonomy" id="1516"/>
    <lineage>
        <taxon>Bacteria</taxon>
        <taxon>Bacillati</taxon>
        <taxon>Bacillota</taxon>
        <taxon>Clostridia</taxon>
        <taxon>Thermoanaerobacterales</taxon>
        <taxon>Thermoanaerobacteraceae</taxon>
        <taxon>Thermoanaerobacter</taxon>
    </lineage>
</organism>
<dbReference type="GO" id="GO:0005524">
    <property type="term" value="F:ATP binding"/>
    <property type="evidence" value="ECO:0007669"/>
    <property type="project" value="UniProtKB-KW"/>
</dbReference>
<evidence type="ECO:0000256" key="3">
    <source>
        <dbReference type="ARBA" id="ARBA00023015"/>
    </source>
</evidence>
<feature type="domain" description="Sigma-54 factor interaction" evidence="6">
    <location>
        <begin position="335"/>
        <end position="568"/>
    </location>
</feature>
<dbReference type="InterPro" id="IPR035965">
    <property type="entry name" value="PAS-like_dom_sf"/>
</dbReference>
<dbReference type="SUPFAM" id="SSF55781">
    <property type="entry name" value="GAF domain-like"/>
    <property type="match status" value="1"/>
</dbReference>
<dbReference type="PROSITE" id="PS50045">
    <property type="entry name" value="SIGMA54_INTERACT_4"/>
    <property type="match status" value="1"/>
</dbReference>
<dbReference type="Pfam" id="PF01590">
    <property type="entry name" value="GAF"/>
    <property type="match status" value="1"/>
</dbReference>
<dbReference type="PANTHER" id="PTHR32071:SF57">
    <property type="entry name" value="C4-DICARBOXYLATE TRANSPORT TRANSCRIPTIONAL REGULATORY PROTEIN DCTD"/>
    <property type="match status" value="1"/>
</dbReference>
<dbReference type="GO" id="GO:0043565">
    <property type="term" value="F:sequence-specific DNA binding"/>
    <property type="evidence" value="ECO:0007669"/>
    <property type="project" value="InterPro"/>
</dbReference>
<evidence type="ECO:0000259" key="7">
    <source>
        <dbReference type="PROSITE" id="PS50112"/>
    </source>
</evidence>
<dbReference type="PRINTS" id="PR01590">
    <property type="entry name" value="HTHFIS"/>
</dbReference>
<dbReference type="PROSITE" id="PS00676">
    <property type="entry name" value="SIGMA54_INTERACT_2"/>
    <property type="match status" value="1"/>
</dbReference>
<dbReference type="Pfam" id="PF25601">
    <property type="entry name" value="AAA_lid_14"/>
    <property type="match status" value="1"/>
</dbReference>
<dbReference type="RefSeq" id="WP_003870170.1">
    <property type="nucleotide sequence ID" value="NZ_FNBS01000031.1"/>
</dbReference>
<evidence type="ECO:0000256" key="5">
    <source>
        <dbReference type="ARBA" id="ARBA00023163"/>
    </source>
</evidence>
<dbReference type="InterPro" id="IPR009057">
    <property type="entry name" value="Homeodomain-like_sf"/>
</dbReference>
<evidence type="ECO:0000313" key="8">
    <source>
        <dbReference type="EMBL" id="SDF92294.1"/>
    </source>
</evidence>
<accession>A0A1G7Q1C3</accession>
<dbReference type="CDD" id="cd00130">
    <property type="entry name" value="PAS"/>
    <property type="match status" value="1"/>
</dbReference>
<dbReference type="GO" id="GO:0006355">
    <property type="term" value="P:regulation of DNA-templated transcription"/>
    <property type="evidence" value="ECO:0007669"/>
    <property type="project" value="InterPro"/>
</dbReference>
<dbReference type="PROSITE" id="PS50112">
    <property type="entry name" value="PAS"/>
    <property type="match status" value="1"/>
</dbReference>
<dbReference type="Gene3D" id="3.30.450.20">
    <property type="entry name" value="PAS domain"/>
    <property type="match status" value="1"/>
</dbReference>
<dbReference type="InterPro" id="IPR025944">
    <property type="entry name" value="Sigma_54_int_dom_CS"/>
</dbReference>
<keyword evidence="4" id="KW-0238">DNA-binding</keyword>
<dbReference type="InterPro" id="IPR025662">
    <property type="entry name" value="Sigma_54_int_dom_ATP-bd_1"/>
</dbReference>
<evidence type="ECO:0000313" key="9">
    <source>
        <dbReference type="Proteomes" id="UP000183404"/>
    </source>
</evidence>
<dbReference type="InterPro" id="IPR027417">
    <property type="entry name" value="P-loop_NTPase"/>
</dbReference>
<keyword evidence="5" id="KW-0804">Transcription</keyword>
<dbReference type="InterPro" id="IPR013767">
    <property type="entry name" value="PAS_fold"/>
</dbReference>
<keyword evidence="1" id="KW-0547">Nucleotide-binding</keyword>
<dbReference type="InterPro" id="IPR029016">
    <property type="entry name" value="GAF-like_dom_sf"/>
</dbReference>
<dbReference type="PROSITE" id="PS00675">
    <property type="entry name" value="SIGMA54_INTERACT_1"/>
    <property type="match status" value="1"/>
</dbReference>
<evidence type="ECO:0000256" key="1">
    <source>
        <dbReference type="ARBA" id="ARBA00022741"/>
    </source>
</evidence>
<keyword evidence="3" id="KW-0805">Transcription regulation</keyword>
<dbReference type="SMART" id="SM00382">
    <property type="entry name" value="AAA"/>
    <property type="match status" value="1"/>
</dbReference>